<keyword evidence="2" id="KW-1277">Toxin-antitoxin system</keyword>
<dbReference type="Proteomes" id="UP000007953">
    <property type="component" value="Plasmid megaplasmid"/>
</dbReference>
<organism evidence="4 5">
    <name type="scientific">Ralstonia solanacearum (strain Po82)</name>
    <dbReference type="NCBI Taxonomy" id="1031711"/>
    <lineage>
        <taxon>Bacteria</taxon>
        <taxon>Pseudomonadati</taxon>
        <taxon>Pseudomonadota</taxon>
        <taxon>Betaproteobacteria</taxon>
        <taxon>Burkholderiales</taxon>
        <taxon>Burkholderiaceae</taxon>
        <taxon>Ralstonia</taxon>
        <taxon>Ralstonia solanacearum species complex</taxon>
    </lineage>
</organism>
<sequence>MRFPMFATEVKTTDVRARIEPDLKEHAQRVLAENGLTISDAVRLFLRQVVLVHGLPFEVRIPNAATLRALKESDTLARKARFRNAQELLDDLEKQQEGQPAATERQD</sequence>
<dbReference type="GO" id="GO:0006355">
    <property type="term" value="P:regulation of DNA-templated transcription"/>
    <property type="evidence" value="ECO:0007669"/>
    <property type="project" value="InterPro"/>
</dbReference>
<keyword evidence="4" id="KW-0614">Plasmid</keyword>
<proteinExistence type="inferred from homology"/>
<comment type="similarity">
    <text evidence="1">Belongs to the RelB/DinJ antitoxin family.</text>
</comment>
<feature type="region of interest" description="Disordered" evidence="3">
    <location>
        <begin position="88"/>
        <end position="107"/>
    </location>
</feature>
<evidence type="ECO:0000256" key="2">
    <source>
        <dbReference type="ARBA" id="ARBA00022649"/>
    </source>
</evidence>
<reference evidence="4 5" key="1">
    <citation type="journal article" date="2011" name="J. Bacteriol.">
        <title>Complete genome sequence of the plant pathogen Ralstonia solanacearum strain Po82.</title>
        <authorList>
            <person name="Xu J."/>
            <person name="Zheng H.J."/>
            <person name="Liu L."/>
            <person name="Pan Z.C."/>
            <person name="Prior P."/>
            <person name="Tang B."/>
            <person name="Xu J.S."/>
            <person name="Zhang H."/>
            <person name="Tian Q."/>
            <person name="Zhang L.Q."/>
            <person name="Feng J."/>
        </authorList>
    </citation>
    <scope>NUCLEOTIDE SEQUENCE [LARGE SCALE GENOMIC DNA]</scope>
    <source>
        <strain evidence="5">Po82</strain>
    </source>
</reference>
<geneLocation type="plasmid" evidence="5"/>
<protein>
    <submittedName>
        <fullName evidence="4">Relb antitoxinribbon-helix-helix protein</fullName>
    </submittedName>
</protein>
<dbReference type="Pfam" id="PF04221">
    <property type="entry name" value="RelB"/>
    <property type="match status" value="1"/>
</dbReference>
<evidence type="ECO:0000256" key="1">
    <source>
        <dbReference type="ARBA" id="ARBA00010562"/>
    </source>
</evidence>
<evidence type="ECO:0000256" key="3">
    <source>
        <dbReference type="SAM" id="MobiDB-lite"/>
    </source>
</evidence>
<dbReference type="NCBIfam" id="TIGR02384">
    <property type="entry name" value="RelB_DinJ"/>
    <property type="match status" value="1"/>
</dbReference>
<accession>F6G788</accession>
<dbReference type="GO" id="GO:0006351">
    <property type="term" value="P:DNA-templated transcription"/>
    <property type="evidence" value="ECO:0007669"/>
    <property type="project" value="TreeGrafter"/>
</dbReference>
<dbReference type="InterPro" id="IPR007337">
    <property type="entry name" value="RelB/DinJ"/>
</dbReference>
<dbReference type="AlphaFoldDB" id="F6G788"/>
<gene>
    <name evidence="4" type="primary">relB</name>
    <name evidence="4" type="ordered locus">RSPO_m00110</name>
</gene>
<evidence type="ECO:0000313" key="4">
    <source>
        <dbReference type="EMBL" id="AEG70752.1"/>
    </source>
</evidence>
<dbReference type="HOGENOM" id="CLU_154558_12_1_4"/>
<dbReference type="PATRIC" id="fig|1031711.3.peg.3385"/>
<dbReference type="EMBL" id="CP002820">
    <property type="protein sequence ID" value="AEG70752.1"/>
    <property type="molecule type" value="Genomic_DNA"/>
</dbReference>
<evidence type="ECO:0000313" key="5">
    <source>
        <dbReference type="Proteomes" id="UP000007953"/>
    </source>
</evidence>
<dbReference type="InterPro" id="IPR013321">
    <property type="entry name" value="Arc_rbn_hlx_hlx"/>
</dbReference>
<dbReference type="KEGG" id="rsn:RSPO_m00110"/>
<dbReference type="Gene3D" id="1.10.1220.10">
    <property type="entry name" value="Met repressor-like"/>
    <property type="match status" value="1"/>
</dbReference>
<dbReference type="PANTHER" id="PTHR38781:SF1">
    <property type="entry name" value="ANTITOXIN DINJ-RELATED"/>
    <property type="match status" value="1"/>
</dbReference>
<dbReference type="PANTHER" id="PTHR38781">
    <property type="entry name" value="ANTITOXIN DINJ-RELATED"/>
    <property type="match status" value="1"/>
</dbReference>
<name>F6G788_RALS8</name>